<protein>
    <submittedName>
        <fullName evidence="2">Uncharacterized protein</fullName>
    </submittedName>
</protein>
<dbReference type="EMBL" id="BMTZ01000006">
    <property type="protein sequence ID" value="GGT51837.1"/>
    <property type="molecule type" value="Genomic_DNA"/>
</dbReference>
<evidence type="ECO:0000256" key="1">
    <source>
        <dbReference type="SAM" id="MobiDB-lite"/>
    </source>
</evidence>
<proteinExistence type="predicted"/>
<feature type="compositionally biased region" description="Low complexity" evidence="1">
    <location>
        <begin position="14"/>
        <end position="23"/>
    </location>
</feature>
<sequence>MTTALATAPTIRFPPSSAASATPGSNPWDMASPRKAIPLSTTQVPADAQIADTNIPPHRARCTNVASKGAVSHSMRGTLQ</sequence>
<organism evidence="2 3">
    <name type="scientific">Streptomyces variabilis</name>
    <dbReference type="NCBI Taxonomy" id="67372"/>
    <lineage>
        <taxon>Bacteria</taxon>
        <taxon>Bacillati</taxon>
        <taxon>Actinomycetota</taxon>
        <taxon>Actinomycetes</taxon>
        <taxon>Kitasatosporales</taxon>
        <taxon>Streptomycetaceae</taxon>
        <taxon>Streptomyces</taxon>
        <taxon>Streptomyces griseoincarnatus group</taxon>
    </lineage>
</organism>
<evidence type="ECO:0000313" key="3">
    <source>
        <dbReference type="Proteomes" id="UP000629911"/>
    </source>
</evidence>
<reference evidence="3" key="1">
    <citation type="journal article" date="2019" name="Int. J. Syst. Evol. Microbiol.">
        <title>The Global Catalogue of Microorganisms (GCM) 10K type strain sequencing project: providing services to taxonomists for standard genome sequencing and annotation.</title>
        <authorList>
            <consortium name="The Broad Institute Genomics Platform"/>
            <consortium name="The Broad Institute Genome Sequencing Center for Infectious Disease"/>
            <person name="Wu L."/>
            <person name="Ma J."/>
        </authorList>
    </citation>
    <scope>NUCLEOTIDE SEQUENCE [LARGE SCALE GENOMIC DNA]</scope>
    <source>
        <strain evidence="3">JCM 4422</strain>
    </source>
</reference>
<comment type="caution">
    <text evidence="2">The sequence shown here is derived from an EMBL/GenBank/DDBJ whole genome shotgun (WGS) entry which is preliminary data.</text>
</comment>
<keyword evidence="3" id="KW-1185">Reference proteome</keyword>
<name>A0ABQ2U0B7_9ACTN</name>
<feature type="region of interest" description="Disordered" evidence="1">
    <location>
        <begin position="53"/>
        <end position="80"/>
    </location>
</feature>
<gene>
    <name evidence="2" type="ORF">GCM10010287_27330</name>
</gene>
<evidence type="ECO:0000313" key="2">
    <source>
        <dbReference type="EMBL" id="GGT51837.1"/>
    </source>
</evidence>
<dbReference type="Proteomes" id="UP000629911">
    <property type="component" value="Unassembled WGS sequence"/>
</dbReference>
<accession>A0ABQ2U0B7</accession>
<feature type="region of interest" description="Disordered" evidence="1">
    <location>
        <begin position="1"/>
        <end position="34"/>
    </location>
</feature>